<evidence type="ECO:0000313" key="1">
    <source>
        <dbReference type="EMBL" id="MCG4526556.1"/>
    </source>
</evidence>
<dbReference type="Proteomes" id="UP001200313">
    <property type="component" value="Unassembled WGS sequence"/>
</dbReference>
<reference evidence="1 2" key="1">
    <citation type="submission" date="2022-01" db="EMBL/GenBank/DDBJ databases">
        <title>Collection of gut derived symbiotic bacterial strains cultured from healthy donors.</title>
        <authorList>
            <person name="Lin H."/>
            <person name="Kohout C."/>
            <person name="Waligurski E."/>
            <person name="Pamer E.G."/>
        </authorList>
    </citation>
    <scope>NUCLEOTIDE SEQUENCE [LARGE SCALE GENOMIC DNA]</scope>
    <source>
        <strain evidence="1 2">DFI.3.7</strain>
    </source>
</reference>
<comment type="caution">
    <text evidence="1">The sequence shown here is derived from an EMBL/GenBank/DDBJ whole genome shotgun (WGS) entry which is preliminary data.</text>
</comment>
<evidence type="ECO:0000313" key="2">
    <source>
        <dbReference type="Proteomes" id="UP001200313"/>
    </source>
</evidence>
<accession>A0ABS9M729</accession>
<dbReference type="Gene3D" id="2.160.20.120">
    <property type="match status" value="1"/>
</dbReference>
<keyword evidence="2" id="KW-1185">Reference proteome</keyword>
<sequence length="379" mass="39493">MSRISKLMLGGGLFLVLSGALLALTGWLMGADTSLPVGRPGSMRQAAAPIQTQAPEGAEGLGDFGSLVVEAAAADVRLVRGEEYGVSLAWFGRDYRLEYTLENDVLKVCSQPRDLVGIDGVGGTITVTLPREAELEAVSVSLGLGDAELHGLTVSGSLTVDTGLGDVDVTGSFGGVELNTGVGDLSAAGDLRGDLSLNTGVGNIAVSTSLEREAYDLSASSGVGGLTCDGESVKELQGGGGAVRLEADTGVGDIALYFDGREPAVPEKVPEATEEVVDLPRELYKVCPTHEDKSTGLYADSLSYDFSVRKTTMMTIQVENLSGELNLGIRNRSGFGWSYDQRSFGTELDTVTLEPGQYTVSISAAAFQGSYRVMGEAQA</sequence>
<gene>
    <name evidence="1" type="ORF">L0P79_05620</name>
</gene>
<name>A0ABS9M729_9FIRM</name>
<proteinExistence type="predicted"/>
<dbReference type="EMBL" id="JAKNJB010000007">
    <property type="protein sequence ID" value="MCG4526556.1"/>
    <property type="molecule type" value="Genomic_DNA"/>
</dbReference>
<protein>
    <submittedName>
        <fullName evidence="1">DUF4097 domain-containing protein</fullName>
    </submittedName>
</protein>
<organism evidence="1 2">
    <name type="scientific">Intestinimonas massiliensis</name>
    <name type="common">ex Afouda et al. 2020</name>
    <dbReference type="NCBI Taxonomy" id="1673721"/>
    <lineage>
        <taxon>Bacteria</taxon>
        <taxon>Bacillati</taxon>
        <taxon>Bacillota</taxon>
        <taxon>Clostridia</taxon>
        <taxon>Eubacteriales</taxon>
        <taxon>Intestinimonas</taxon>
    </lineage>
</organism>
<dbReference type="RefSeq" id="WP_238073536.1">
    <property type="nucleotide sequence ID" value="NZ_JAKNJB010000007.1"/>
</dbReference>